<organism evidence="5">
    <name type="scientific">Echinostoma caproni</name>
    <dbReference type="NCBI Taxonomy" id="27848"/>
    <lineage>
        <taxon>Eukaryota</taxon>
        <taxon>Metazoa</taxon>
        <taxon>Spiralia</taxon>
        <taxon>Lophotrochozoa</taxon>
        <taxon>Platyhelminthes</taxon>
        <taxon>Trematoda</taxon>
        <taxon>Digenea</taxon>
        <taxon>Plagiorchiida</taxon>
        <taxon>Echinostomata</taxon>
        <taxon>Echinostomatoidea</taxon>
        <taxon>Echinostomatidae</taxon>
        <taxon>Echinostoma</taxon>
    </lineage>
</organism>
<dbReference type="InterPro" id="IPR029058">
    <property type="entry name" value="AB_hydrolase_fold"/>
</dbReference>
<dbReference type="Gene3D" id="3.40.50.1820">
    <property type="entry name" value="alpha/beta hydrolase"/>
    <property type="match status" value="1"/>
</dbReference>
<protein>
    <submittedName>
        <fullName evidence="5">Abhydrolase_3 domain-containing protein</fullName>
    </submittedName>
</protein>
<accession>A0A183A1R0</accession>
<feature type="domain" description="Alpha/beta hydrolase fold-3" evidence="2">
    <location>
        <begin position="95"/>
        <end position="239"/>
    </location>
</feature>
<dbReference type="PANTHER" id="PTHR48081">
    <property type="entry name" value="AB HYDROLASE SUPERFAMILY PROTEIN C4A8.06C"/>
    <property type="match status" value="1"/>
</dbReference>
<evidence type="ECO:0000259" key="2">
    <source>
        <dbReference type="Pfam" id="PF07859"/>
    </source>
</evidence>
<evidence type="ECO:0000313" key="3">
    <source>
        <dbReference type="EMBL" id="VDP30600.1"/>
    </source>
</evidence>
<evidence type="ECO:0000313" key="4">
    <source>
        <dbReference type="Proteomes" id="UP000272942"/>
    </source>
</evidence>
<dbReference type="Proteomes" id="UP000272942">
    <property type="component" value="Unassembled WGS sequence"/>
</dbReference>
<dbReference type="InterPro" id="IPR050300">
    <property type="entry name" value="GDXG_lipolytic_enzyme"/>
</dbReference>
<reference evidence="5" key="1">
    <citation type="submission" date="2016-06" db="UniProtKB">
        <authorList>
            <consortium name="WormBaseParasite"/>
        </authorList>
    </citation>
    <scope>IDENTIFICATION</scope>
</reference>
<keyword evidence="4" id="KW-1185">Reference proteome</keyword>
<dbReference type="OrthoDB" id="433474at2759"/>
<dbReference type="InterPro" id="IPR013094">
    <property type="entry name" value="AB_hydrolase_3"/>
</dbReference>
<dbReference type="EMBL" id="UZAN01003897">
    <property type="protein sequence ID" value="VDP30600.1"/>
    <property type="molecule type" value="Genomic_DNA"/>
</dbReference>
<evidence type="ECO:0000256" key="1">
    <source>
        <dbReference type="ARBA" id="ARBA00022801"/>
    </source>
</evidence>
<proteinExistence type="predicted"/>
<gene>
    <name evidence="3" type="ORF">ECPE_LOCUS895</name>
</gene>
<dbReference type="PANTHER" id="PTHR48081:SF33">
    <property type="entry name" value="KYNURENINE FORMAMIDASE"/>
    <property type="match status" value="1"/>
</dbReference>
<name>A0A183A1R0_9TREM</name>
<dbReference type="Pfam" id="PF07859">
    <property type="entry name" value="Abhydrolase_3"/>
    <property type="match status" value="1"/>
</dbReference>
<sequence length="340" mass="39270">MGDQEFSQMPTFDMEMDIQYDPEKWLTRGQIPEGENKRWVRRLREQSDLCRQQAKLHNGVDLAVPYGEITKDQKGTEAFDWFAPFRIPDKIQHVIVYIHGGYWKALDLPESSHWATAVTDFGAIFVGLAYRLAPWQSIQTMPQRICQGLQTVFEHSKKRIAEKIKSKPNMHMHLVGHSAGAQMVIESIVKATQLPTDQQEWLHSVHSLILISGVYDLRPLIQTSMNQYLKFDSVEQAWEVSPLRLFAESNMINQIPASIRWLIAWAQYDSPAFIEQSRQLIDFMRSKCGHGKNQSDCCDGRVSIFCISDEDHFSSIEKLHEGMKGSSMFKKLFEFIRVKC</sequence>
<dbReference type="SUPFAM" id="SSF53474">
    <property type="entry name" value="alpha/beta-Hydrolases"/>
    <property type="match status" value="1"/>
</dbReference>
<keyword evidence="1" id="KW-0378">Hydrolase</keyword>
<evidence type="ECO:0000313" key="5">
    <source>
        <dbReference type="WBParaSite" id="ECPE_0000089501-mRNA-1"/>
    </source>
</evidence>
<dbReference type="WBParaSite" id="ECPE_0000089501-mRNA-1">
    <property type="protein sequence ID" value="ECPE_0000089501-mRNA-1"/>
    <property type="gene ID" value="ECPE_0000089501"/>
</dbReference>
<dbReference type="GO" id="GO:0004061">
    <property type="term" value="F:arylformamidase activity"/>
    <property type="evidence" value="ECO:0007669"/>
    <property type="project" value="TreeGrafter"/>
</dbReference>
<dbReference type="AlphaFoldDB" id="A0A183A1R0"/>
<reference evidence="3 4" key="2">
    <citation type="submission" date="2018-11" db="EMBL/GenBank/DDBJ databases">
        <authorList>
            <consortium name="Pathogen Informatics"/>
        </authorList>
    </citation>
    <scope>NUCLEOTIDE SEQUENCE [LARGE SCALE GENOMIC DNA]</scope>
    <source>
        <strain evidence="3 4">Egypt</strain>
    </source>
</reference>